<keyword evidence="3" id="KW-1185">Reference proteome</keyword>
<evidence type="ECO:0000313" key="2">
    <source>
        <dbReference type="EMBL" id="OCH93847.1"/>
    </source>
</evidence>
<gene>
    <name evidence="2" type="ORF">OBBRIDRAFT_253184</name>
</gene>
<feature type="compositionally biased region" description="Polar residues" evidence="1">
    <location>
        <begin position="28"/>
        <end position="37"/>
    </location>
</feature>
<dbReference type="AlphaFoldDB" id="A0A8E2J5N9"/>
<evidence type="ECO:0000256" key="1">
    <source>
        <dbReference type="SAM" id="MobiDB-lite"/>
    </source>
</evidence>
<name>A0A8E2J5N9_9APHY</name>
<dbReference type="Proteomes" id="UP000250043">
    <property type="component" value="Unassembled WGS sequence"/>
</dbReference>
<evidence type="ECO:0000313" key="3">
    <source>
        <dbReference type="Proteomes" id="UP000250043"/>
    </source>
</evidence>
<proteinExistence type="predicted"/>
<sequence length="176" mass="17962">MVILTLIASPMEVQGAELHYVAPASQPTLPSQASSGFDVTFSPASMAVPSPTSDGNNMASPENPPRTSTPNASAPDVQNSVFTESSAGNESSATSVPTFGFSVASSSASSATNATQSTNAAVSTPSPAGRFSGALVDSAIYYWLACNVPARVIRLAAAQAPYGFALLDLGYMDDYL</sequence>
<reference evidence="2 3" key="1">
    <citation type="submission" date="2016-07" db="EMBL/GenBank/DDBJ databases">
        <title>Draft genome of the white-rot fungus Obba rivulosa 3A-2.</title>
        <authorList>
            <consortium name="DOE Joint Genome Institute"/>
            <person name="Miettinen O."/>
            <person name="Riley R."/>
            <person name="Acob R."/>
            <person name="Barry K."/>
            <person name="Cullen D."/>
            <person name="De Vries R."/>
            <person name="Hainaut M."/>
            <person name="Hatakka A."/>
            <person name="Henrissat B."/>
            <person name="Hilden K."/>
            <person name="Kuo R."/>
            <person name="Labutti K."/>
            <person name="Lipzen A."/>
            <person name="Makela M.R."/>
            <person name="Sandor L."/>
            <person name="Spatafora J.W."/>
            <person name="Grigoriev I.V."/>
            <person name="Hibbett D.S."/>
        </authorList>
    </citation>
    <scope>NUCLEOTIDE SEQUENCE [LARGE SCALE GENOMIC DNA]</scope>
    <source>
        <strain evidence="2 3">3A-2</strain>
    </source>
</reference>
<dbReference type="EMBL" id="KV722350">
    <property type="protein sequence ID" value="OCH93847.1"/>
    <property type="molecule type" value="Genomic_DNA"/>
</dbReference>
<accession>A0A8E2J5N9</accession>
<feature type="compositionally biased region" description="Polar residues" evidence="1">
    <location>
        <begin position="50"/>
        <end position="92"/>
    </location>
</feature>
<protein>
    <submittedName>
        <fullName evidence="2">Uncharacterized protein</fullName>
    </submittedName>
</protein>
<organism evidence="2 3">
    <name type="scientific">Obba rivulosa</name>
    <dbReference type="NCBI Taxonomy" id="1052685"/>
    <lineage>
        <taxon>Eukaryota</taxon>
        <taxon>Fungi</taxon>
        <taxon>Dikarya</taxon>
        <taxon>Basidiomycota</taxon>
        <taxon>Agaricomycotina</taxon>
        <taxon>Agaricomycetes</taxon>
        <taxon>Polyporales</taxon>
        <taxon>Gelatoporiaceae</taxon>
        <taxon>Obba</taxon>
    </lineage>
</organism>
<feature type="region of interest" description="Disordered" evidence="1">
    <location>
        <begin position="28"/>
        <end position="92"/>
    </location>
</feature>